<dbReference type="RefSeq" id="WP_013268802.1">
    <property type="nucleotide sequence ID" value="NC_014375.1"/>
</dbReference>
<accession>D9QFY5</accession>
<dbReference type="Pfam" id="PF18906">
    <property type="entry name" value="Phage_tube_2"/>
    <property type="match status" value="1"/>
</dbReference>
<reference evidence="2" key="1">
    <citation type="journal article" date="2011" name="J. Bacteriol.">
        <title>Genome sequences of eight morphologically diverse alphaproteobacteria.</title>
        <authorList>
            <consortium name="US DOE Joint Genome Institute"/>
            <person name="Brown P.J."/>
            <person name="Kysela D.T."/>
            <person name="Buechlein A."/>
            <person name="Hemmerich C."/>
            <person name="Brun Y.V."/>
        </authorList>
    </citation>
    <scope>NUCLEOTIDE SEQUENCE [LARGE SCALE GENOMIC DNA]</scope>
    <source>
        <strain evidence="2">ATCC 15264 / DSM 4735 / LMG 14903 / NBRC 16000 / CB 81</strain>
    </source>
</reference>
<evidence type="ECO:0000313" key="1">
    <source>
        <dbReference type="EMBL" id="ADL00699.1"/>
    </source>
</evidence>
<dbReference type="HOGENOM" id="CLU_865154_0_0_5"/>
<organism evidence="1 2">
    <name type="scientific">Brevundimonas subvibrioides (strain ATCC 15264 / DSM 4735 / LMG 14903 / NBRC 16000 / CB 81)</name>
    <name type="common">Caulobacter subvibrioides</name>
    <dbReference type="NCBI Taxonomy" id="633149"/>
    <lineage>
        <taxon>Bacteria</taxon>
        <taxon>Pseudomonadati</taxon>
        <taxon>Pseudomonadota</taxon>
        <taxon>Alphaproteobacteria</taxon>
        <taxon>Caulobacterales</taxon>
        <taxon>Caulobacteraceae</taxon>
        <taxon>Brevundimonas</taxon>
    </lineage>
</organism>
<sequence>MPTDIWYGADCETRIGKRANATTPPTTWQSVEFMSLTVNPTQEWRDRPKLGNPAARVNTLDPIKPRKGFYRESAEVVLDADTRSLPLWLRHAMGSPTTTTASALFLHTFASGAKTEQYFDIVVKVGASDFRIYQGLTLSQLSIQNTGENTQDFNINLSLLGLSRAKATSWPTGTVTACPAEAPILRAIFSVDNVAAGNMLSSSLSWDRQLQEGVFLSAAPTVSSLRPNGGSHSGSATFRAIGAVFDTMEEADTVFSAQLNYYGVVADHFIRFEHATALLQPSPLPISGPGTIERTLNWAPFQTGSTPALTIAIVNDVTAYA</sequence>
<proteinExistence type="predicted"/>
<evidence type="ECO:0000313" key="2">
    <source>
        <dbReference type="Proteomes" id="UP000002696"/>
    </source>
</evidence>
<dbReference type="KEGG" id="bsb:Bresu_1387"/>
<dbReference type="BioCyc" id="BSUB633149:G1GM8-1379-MONOMER"/>
<gene>
    <name evidence="1" type="ordered locus">Bresu_1387</name>
</gene>
<name>D9QFY5_BRESC</name>
<protein>
    <submittedName>
        <fullName evidence="1">Uncharacterized protein</fullName>
    </submittedName>
</protein>
<dbReference type="Proteomes" id="UP000002696">
    <property type="component" value="Chromosome"/>
</dbReference>
<dbReference type="InterPro" id="IPR044000">
    <property type="entry name" value="Phage_tube_2"/>
</dbReference>
<dbReference type="AlphaFoldDB" id="D9QFY5"/>
<keyword evidence="2" id="KW-1185">Reference proteome</keyword>
<dbReference type="InParanoid" id="D9QFY5"/>
<dbReference type="EMBL" id="CP002102">
    <property type="protein sequence ID" value="ADL00699.1"/>
    <property type="molecule type" value="Genomic_DNA"/>
</dbReference>
<dbReference type="STRING" id="633149.Bresu_1387"/>